<dbReference type="Gene3D" id="3.40.50.300">
    <property type="entry name" value="P-loop containing nucleotide triphosphate hydrolases"/>
    <property type="match status" value="1"/>
</dbReference>
<evidence type="ECO:0000313" key="2">
    <source>
        <dbReference type="EMBL" id="PSW06131.1"/>
    </source>
</evidence>
<sequence>MRRVVFNQKGGVGKSSITTNLAALSAAQGYKTLLIDLDVQGNSSHYLDCDINTDNKRTVADLLNQTVGWFTVTTPIIDFPQPTAFANLDIIPSSPKLEKIEAELERRYKIYKLRDALDELDKKYDRIYLDTPPNLNFYSKTALIAAQRLLVPFDCDSFSQQALITLLNNLAELKEDHNPTLEVEGVIVNMFNAQAKFPTKIIADLKDLGLPVLEPYLPQSIKMKESHYQQQPLIYSAPNHKLTNHFRALFATLEHINTKDDSTFFQVDGVASFAGQTTKRP</sequence>
<comment type="caution">
    <text evidence="2">The sequence shown here is derived from an EMBL/GenBank/DDBJ whole genome shotgun (WGS) entry which is preliminary data.</text>
</comment>
<feature type="domain" description="AAA" evidence="1">
    <location>
        <begin position="5"/>
        <end position="183"/>
    </location>
</feature>
<dbReference type="AlphaFoldDB" id="A0A2T3N1I6"/>
<dbReference type="InterPro" id="IPR025669">
    <property type="entry name" value="AAA_dom"/>
</dbReference>
<gene>
    <name evidence="2" type="ORF">C9I89_06370</name>
</gene>
<organism evidence="2 3">
    <name type="scientific">Photobacterium lipolyticum</name>
    <dbReference type="NCBI Taxonomy" id="266810"/>
    <lineage>
        <taxon>Bacteria</taxon>
        <taxon>Pseudomonadati</taxon>
        <taxon>Pseudomonadota</taxon>
        <taxon>Gammaproteobacteria</taxon>
        <taxon>Vibrionales</taxon>
        <taxon>Vibrionaceae</taxon>
        <taxon>Photobacterium</taxon>
    </lineage>
</organism>
<keyword evidence="3" id="KW-1185">Reference proteome</keyword>
<dbReference type="EMBL" id="PYMC01000003">
    <property type="protein sequence ID" value="PSW06131.1"/>
    <property type="molecule type" value="Genomic_DNA"/>
</dbReference>
<accession>A0A2T3N1I6</accession>
<proteinExistence type="predicted"/>
<evidence type="ECO:0000259" key="1">
    <source>
        <dbReference type="Pfam" id="PF13614"/>
    </source>
</evidence>
<evidence type="ECO:0000313" key="3">
    <source>
        <dbReference type="Proteomes" id="UP000240904"/>
    </source>
</evidence>
<dbReference type="Proteomes" id="UP000240904">
    <property type="component" value="Unassembled WGS sequence"/>
</dbReference>
<dbReference type="Pfam" id="PF13614">
    <property type="entry name" value="AAA_31"/>
    <property type="match status" value="1"/>
</dbReference>
<dbReference type="InterPro" id="IPR027417">
    <property type="entry name" value="P-loop_NTPase"/>
</dbReference>
<dbReference type="OrthoDB" id="9815116at2"/>
<dbReference type="RefSeq" id="WP_107282511.1">
    <property type="nucleotide sequence ID" value="NZ_PYMC01000003.1"/>
</dbReference>
<dbReference type="InterPro" id="IPR050678">
    <property type="entry name" value="DNA_Partitioning_ATPase"/>
</dbReference>
<reference evidence="2 3" key="1">
    <citation type="submission" date="2018-03" db="EMBL/GenBank/DDBJ databases">
        <title>Whole genome sequencing of Histamine producing bacteria.</title>
        <authorList>
            <person name="Butler K."/>
        </authorList>
    </citation>
    <scope>NUCLEOTIDE SEQUENCE [LARGE SCALE GENOMIC DNA]</scope>
    <source>
        <strain evidence="2 3">DSM 16190</strain>
    </source>
</reference>
<dbReference type="PANTHER" id="PTHR13696">
    <property type="entry name" value="P-LOOP CONTAINING NUCLEOSIDE TRIPHOSPHATE HYDROLASE"/>
    <property type="match status" value="1"/>
</dbReference>
<protein>
    <submittedName>
        <fullName evidence="2">Cobalamin biosynthesis protein CobQ</fullName>
    </submittedName>
</protein>
<dbReference type="SUPFAM" id="SSF52540">
    <property type="entry name" value="P-loop containing nucleoside triphosphate hydrolases"/>
    <property type="match status" value="1"/>
</dbReference>
<name>A0A2T3N1I6_9GAMM</name>
<dbReference type="CDD" id="cd02042">
    <property type="entry name" value="ParAB_family"/>
    <property type="match status" value="1"/>
</dbReference>
<dbReference type="PANTHER" id="PTHR13696:SF52">
    <property type="entry name" value="PARA FAMILY PROTEIN CT_582"/>
    <property type="match status" value="1"/>
</dbReference>